<feature type="non-terminal residue" evidence="1">
    <location>
        <position position="120"/>
    </location>
</feature>
<gene>
    <name evidence="1" type="ORF">ADUPG1_004944</name>
</gene>
<keyword evidence="2" id="KW-1185">Reference proteome</keyword>
<organism evidence="1 2">
    <name type="scientific">Aduncisulcus paluster</name>
    <dbReference type="NCBI Taxonomy" id="2918883"/>
    <lineage>
        <taxon>Eukaryota</taxon>
        <taxon>Metamonada</taxon>
        <taxon>Carpediemonas-like organisms</taxon>
        <taxon>Aduncisulcus</taxon>
    </lineage>
</organism>
<dbReference type="EMBL" id="BQXS01007737">
    <property type="protein sequence ID" value="GKT28435.1"/>
    <property type="molecule type" value="Genomic_DNA"/>
</dbReference>
<evidence type="ECO:0000313" key="1">
    <source>
        <dbReference type="EMBL" id="GKT28435.1"/>
    </source>
</evidence>
<proteinExistence type="predicted"/>
<sequence length="120" mass="13736">MKNSKIVSIGVKKLKERELPAPYLESLDSDTWERFLAEYDHYRSLGGKRFWPTLCSAAALRIIAIIAKVTDFTISKNRIRARKRITAIFRGSSKQSISDQLKGTRMRPELTMKAISEYIG</sequence>
<dbReference type="Proteomes" id="UP001057375">
    <property type="component" value="Unassembled WGS sequence"/>
</dbReference>
<comment type="caution">
    <text evidence="1">The sequence shown here is derived from an EMBL/GenBank/DDBJ whole genome shotgun (WGS) entry which is preliminary data.</text>
</comment>
<protein>
    <submittedName>
        <fullName evidence="1">Uncharacterized protein</fullName>
    </submittedName>
</protein>
<reference evidence="1" key="1">
    <citation type="submission" date="2022-03" db="EMBL/GenBank/DDBJ databases">
        <title>Draft genome sequence of Aduncisulcus paluster, a free-living microaerophilic Fornicata.</title>
        <authorList>
            <person name="Yuyama I."/>
            <person name="Kume K."/>
            <person name="Tamura T."/>
            <person name="Inagaki Y."/>
            <person name="Hashimoto T."/>
        </authorList>
    </citation>
    <scope>NUCLEOTIDE SEQUENCE</scope>
    <source>
        <strain evidence="1">NY0171</strain>
    </source>
</reference>
<accession>A0ABQ5K7C8</accession>
<evidence type="ECO:0000313" key="2">
    <source>
        <dbReference type="Proteomes" id="UP001057375"/>
    </source>
</evidence>
<name>A0ABQ5K7C8_9EUKA</name>